<dbReference type="InterPro" id="IPR036397">
    <property type="entry name" value="RNaseH_sf"/>
</dbReference>
<evidence type="ECO:0000313" key="3">
    <source>
        <dbReference type="Proteomes" id="UP000053144"/>
    </source>
</evidence>
<accession>A0A0L9VAP7</accession>
<feature type="domain" description="Integrase catalytic" evidence="1">
    <location>
        <begin position="1"/>
        <end position="142"/>
    </location>
</feature>
<proteinExistence type="predicted"/>
<dbReference type="AlphaFoldDB" id="A0A0L9VAP7"/>
<dbReference type="PROSITE" id="PS50994">
    <property type="entry name" value="INTEGRASE"/>
    <property type="match status" value="1"/>
</dbReference>
<dbReference type="Gene3D" id="3.30.420.10">
    <property type="entry name" value="Ribonuclease H-like superfamily/Ribonuclease H"/>
    <property type="match status" value="1"/>
</dbReference>
<dbReference type="Gramene" id="KOM51977">
    <property type="protein sequence ID" value="KOM51977"/>
    <property type="gene ID" value="LR48_Vigan09g063600"/>
</dbReference>
<dbReference type="InterPro" id="IPR052160">
    <property type="entry name" value="Gypsy_RT_Integrase-like"/>
</dbReference>
<sequence>MPMNNILEVEIFYVWGIDFMGPFPRSFSNQYILVAVDYVSKWVEAAALPTNDAKVVVSFIKKHFFSRFGVPRAIISDGGLHFHNKQFASLLGKYGVRHKIATPYHPQTSGQVEISNRELKRILEKIVSSSRKDWSRKLDDVL</sequence>
<gene>
    <name evidence="2" type="ORF">LR48_Vigan09g063600</name>
</gene>
<dbReference type="OMA" id="FANEWIY"/>
<dbReference type="GO" id="GO:0015074">
    <property type="term" value="P:DNA integration"/>
    <property type="evidence" value="ECO:0007669"/>
    <property type="project" value="InterPro"/>
</dbReference>
<dbReference type="Pfam" id="PF00665">
    <property type="entry name" value="rve"/>
    <property type="match status" value="1"/>
</dbReference>
<reference evidence="3" key="1">
    <citation type="journal article" date="2015" name="Proc. Natl. Acad. Sci. U.S.A.">
        <title>Genome sequencing of adzuki bean (Vigna angularis) provides insight into high starch and low fat accumulation and domestication.</title>
        <authorList>
            <person name="Yang K."/>
            <person name="Tian Z."/>
            <person name="Chen C."/>
            <person name="Luo L."/>
            <person name="Zhao B."/>
            <person name="Wang Z."/>
            <person name="Yu L."/>
            <person name="Li Y."/>
            <person name="Sun Y."/>
            <person name="Li W."/>
            <person name="Chen Y."/>
            <person name="Li Y."/>
            <person name="Zhang Y."/>
            <person name="Ai D."/>
            <person name="Zhao J."/>
            <person name="Shang C."/>
            <person name="Ma Y."/>
            <person name="Wu B."/>
            <person name="Wang M."/>
            <person name="Gao L."/>
            <person name="Sun D."/>
            <person name="Zhang P."/>
            <person name="Guo F."/>
            <person name="Wang W."/>
            <person name="Li Y."/>
            <person name="Wang J."/>
            <person name="Varshney R.K."/>
            <person name="Wang J."/>
            <person name="Ling H.Q."/>
            <person name="Wan P."/>
        </authorList>
    </citation>
    <scope>NUCLEOTIDE SEQUENCE</scope>
    <source>
        <strain evidence="3">cv. Jingnong 6</strain>
    </source>
</reference>
<evidence type="ECO:0000313" key="2">
    <source>
        <dbReference type="EMBL" id="KOM51977.1"/>
    </source>
</evidence>
<organism evidence="2 3">
    <name type="scientific">Phaseolus angularis</name>
    <name type="common">Azuki bean</name>
    <name type="synonym">Vigna angularis</name>
    <dbReference type="NCBI Taxonomy" id="3914"/>
    <lineage>
        <taxon>Eukaryota</taxon>
        <taxon>Viridiplantae</taxon>
        <taxon>Streptophyta</taxon>
        <taxon>Embryophyta</taxon>
        <taxon>Tracheophyta</taxon>
        <taxon>Spermatophyta</taxon>
        <taxon>Magnoliopsida</taxon>
        <taxon>eudicotyledons</taxon>
        <taxon>Gunneridae</taxon>
        <taxon>Pentapetalae</taxon>
        <taxon>rosids</taxon>
        <taxon>fabids</taxon>
        <taxon>Fabales</taxon>
        <taxon>Fabaceae</taxon>
        <taxon>Papilionoideae</taxon>
        <taxon>50 kb inversion clade</taxon>
        <taxon>NPAAA clade</taxon>
        <taxon>indigoferoid/millettioid clade</taxon>
        <taxon>Phaseoleae</taxon>
        <taxon>Vigna</taxon>
    </lineage>
</organism>
<dbReference type="EMBL" id="CM003379">
    <property type="protein sequence ID" value="KOM51977.1"/>
    <property type="molecule type" value="Genomic_DNA"/>
</dbReference>
<dbReference type="InterPro" id="IPR001584">
    <property type="entry name" value="Integrase_cat-core"/>
</dbReference>
<evidence type="ECO:0000259" key="1">
    <source>
        <dbReference type="PROSITE" id="PS50994"/>
    </source>
</evidence>
<protein>
    <recommendedName>
        <fullName evidence="1">Integrase catalytic domain-containing protein</fullName>
    </recommendedName>
</protein>
<dbReference type="InterPro" id="IPR012337">
    <property type="entry name" value="RNaseH-like_sf"/>
</dbReference>
<dbReference type="GO" id="GO:0003676">
    <property type="term" value="F:nucleic acid binding"/>
    <property type="evidence" value="ECO:0007669"/>
    <property type="project" value="InterPro"/>
</dbReference>
<name>A0A0L9VAP7_PHAAN</name>
<dbReference type="Proteomes" id="UP000053144">
    <property type="component" value="Chromosome 9"/>
</dbReference>
<dbReference type="STRING" id="3914.A0A0L9VAP7"/>
<dbReference type="PANTHER" id="PTHR47266">
    <property type="entry name" value="ENDONUCLEASE-RELATED"/>
    <property type="match status" value="1"/>
</dbReference>
<dbReference type="SUPFAM" id="SSF53098">
    <property type="entry name" value="Ribonuclease H-like"/>
    <property type="match status" value="1"/>
</dbReference>